<organism evidence="1">
    <name type="scientific">Arundo donax</name>
    <name type="common">Giant reed</name>
    <name type="synonym">Donax arundinaceus</name>
    <dbReference type="NCBI Taxonomy" id="35708"/>
    <lineage>
        <taxon>Eukaryota</taxon>
        <taxon>Viridiplantae</taxon>
        <taxon>Streptophyta</taxon>
        <taxon>Embryophyta</taxon>
        <taxon>Tracheophyta</taxon>
        <taxon>Spermatophyta</taxon>
        <taxon>Magnoliopsida</taxon>
        <taxon>Liliopsida</taxon>
        <taxon>Poales</taxon>
        <taxon>Poaceae</taxon>
        <taxon>PACMAD clade</taxon>
        <taxon>Arundinoideae</taxon>
        <taxon>Arundineae</taxon>
        <taxon>Arundo</taxon>
    </lineage>
</organism>
<protein>
    <submittedName>
        <fullName evidence="1">Uncharacterized protein</fullName>
    </submittedName>
</protein>
<dbReference type="EMBL" id="GBRH01177157">
    <property type="protein sequence ID" value="JAE20739.1"/>
    <property type="molecule type" value="Transcribed_RNA"/>
</dbReference>
<dbReference type="AlphaFoldDB" id="A0A0A9GBC2"/>
<accession>A0A0A9GBC2</accession>
<reference evidence="1" key="2">
    <citation type="journal article" date="2015" name="Data Brief">
        <title>Shoot transcriptome of the giant reed, Arundo donax.</title>
        <authorList>
            <person name="Barrero R.A."/>
            <person name="Guerrero F.D."/>
            <person name="Moolhuijzen P."/>
            <person name="Goolsby J.A."/>
            <person name="Tidwell J."/>
            <person name="Bellgard S.E."/>
            <person name="Bellgard M.I."/>
        </authorList>
    </citation>
    <scope>NUCLEOTIDE SEQUENCE</scope>
    <source>
        <tissue evidence="1">Shoot tissue taken approximately 20 cm above the soil surface</tissue>
    </source>
</reference>
<proteinExistence type="predicted"/>
<name>A0A0A9GBC2_ARUDO</name>
<reference evidence="1" key="1">
    <citation type="submission" date="2014-09" db="EMBL/GenBank/DDBJ databases">
        <authorList>
            <person name="Magalhaes I.L.F."/>
            <person name="Oliveira U."/>
            <person name="Santos F.R."/>
            <person name="Vidigal T.H.D.A."/>
            <person name="Brescovit A.D."/>
            <person name="Santos A.J."/>
        </authorList>
    </citation>
    <scope>NUCLEOTIDE SEQUENCE</scope>
    <source>
        <tissue evidence="1">Shoot tissue taken approximately 20 cm above the soil surface</tissue>
    </source>
</reference>
<evidence type="ECO:0000313" key="1">
    <source>
        <dbReference type="EMBL" id="JAE20739.1"/>
    </source>
</evidence>
<sequence>MACLAPELWSTTTITRFRPAAASSVRQNPPRRRWPRVLAFFLDHRRDPRRLPPPPPHSHSCRWCGAPAPSLELSWRRKCSLLPPLLPIGVLPLPGCCACARLGACVRAVVVSSVGLSWALVRVCA</sequence>